<dbReference type="GO" id="GO:0005730">
    <property type="term" value="C:nucleolus"/>
    <property type="evidence" value="ECO:0007669"/>
    <property type="project" value="UniProtKB-SubCell"/>
</dbReference>
<organism evidence="8 9">
    <name type="scientific">Bifiguratus adelaidae</name>
    <dbReference type="NCBI Taxonomy" id="1938954"/>
    <lineage>
        <taxon>Eukaryota</taxon>
        <taxon>Fungi</taxon>
        <taxon>Fungi incertae sedis</taxon>
        <taxon>Mucoromycota</taxon>
        <taxon>Mucoromycotina</taxon>
        <taxon>Endogonomycetes</taxon>
        <taxon>Endogonales</taxon>
        <taxon>Endogonales incertae sedis</taxon>
        <taxon>Bifiguratus</taxon>
    </lineage>
</organism>
<evidence type="ECO:0000259" key="7">
    <source>
        <dbReference type="PROSITE" id="PS51714"/>
    </source>
</evidence>
<dbReference type="PROSITE" id="PS51714">
    <property type="entry name" value="G_BMS1"/>
    <property type="match status" value="1"/>
</dbReference>
<evidence type="ECO:0000256" key="1">
    <source>
        <dbReference type="ARBA" id="ARBA00004604"/>
    </source>
</evidence>
<evidence type="ECO:0000313" key="9">
    <source>
        <dbReference type="Proteomes" id="UP000242875"/>
    </source>
</evidence>
<dbReference type="SMART" id="SM00785">
    <property type="entry name" value="AARP2CN"/>
    <property type="match status" value="1"/>
</dbReference>
<accession>A0A261XYE6</accession>
<evidence type="ECO:0000256" key="6">
    <source>
        <dbReference type="SAM" id="MobiDB-lite"/>
    </source>
</evidence>
<dbReference type="GO" id="GO:0003924">
    <property type="term" value="F:GTPase activity"/>
    <property type="evidence" value="ECO:0007669"/>
    <property type="project" value="TreeGrafter"/>
</dbReference>
<feature type="coiled-coil region" evidence="5">
    <location>
        <begin position="423"/>
        <end position="460"/>
    </location>
</feature>
<comment type="subcellular location">
    <subcellularLocation>
        <location evidence="1">Nucleus</location>
        <location evidence="1">Nucleolus</location>
    </subcellularLocation>
</comment>
<dbReference type="InterPro" id="IPR007034">
    <property type="entry name" value="BMS1_TSR1_C"/>
</dbReference>
<proteinExistence type="inferred from homology"/>
<feature type="domain" description="Bms1-type G" evidence="7">
    <location>
        <begin position="82"/>
        <end position="240"/>
    </location>
</feature>
<name>A0A261XYE6_9FUNG</name>
<dbReference type="EMBL" id="MVBO01000088">
    <property type="protein sequence ID" value="OZJ03380.1"/>
    <property type="molecule type" value="Genomic_DNA"/>
</dbReference>
<dbReference type="AlphaFoldDB" id="A0A261XYE6"/>
<dbReference type="Pfam" id="PF08142">
    <property type="entry name" value="AARP2CN"/>
    <property type="match status" value="1"/>
</dbReference>
<keyword evidence="9" id="KW-1185">Reference proteome</keyword>
<dbReference type="GO" id="GO:0034511">
    <property type="term" value="F:U3 snoRNA binding"/>
    <property type="evidence" value="ECO:0007669"/>
    <property type="project" value="TreeGrafter"/>
</dbReference>
<dbReference type="GO" id="GO:0000461">
    <property type="term" value="P:endonucleolytic cleavage to generate mature 3'-end of SSU-rRNA from (SSU-rRNA, 5.8S rRNA, LSU-rRNA)"/>
    <property type="evidence" value="ECO:0007669"/>
    <property type="project" value="EnsemblFungi"/>
</dbReference>
<dbReference type="Proteomes" id="UP000242875">
    <property type="component" value="Unassembled WGS sequence"/>
</dbReference>
<dbReference type="SMART" id="SM01362">
    <property type="entry name" value="DUF663"/>
    <property type="match status" value="1"/>
</dbReference>
<feature type="compositionally biased region" description="Acidic residues" evidence="6">
    <location>
        <begin position="383"/>
        <end position="395"/>
    </location>
</feature>
<keyword evidence="3" id="KW-0539">Nucleus</keyword>
<reference evidence="8 9" key="1">
    <citation type="journal article" date="2017" name="Mycologia">
        <title>Bifiguratus adelaidae, gen. et sp. nov., a new member of Mucoromycotina in endophytic and soil-dwelling habitats.</title>
        <authorList>
            <person name="Torres-Cruz T.J."/>
            <person name="Billingsley Tobias T.L."/>
            <person name="Almatruk M."/>
            <person name="Hesse C."/>
            <person name="Kuske C.R."/>
            <person name="Desiro A."/>
            <person name="Benucci G.M."/>
            <person name="Bonito G."/>
            <person name="Stajich J.E."/>
            <person name="Dunlap C."/>
            <person name="Arnold A.E."/>
            <person name="Porras-Alfaro A."/>
        </authorList>
    </citation>
    <scope>NUCLEOTIDE SEQUENCE [LARGE SCALE GENOMIC DNA]</scope>
    <source>
        <strain evidence="8 9">AZ0501</strain>
    </source>
</reference>
<gene>
    <name evidence="8" type="ORF">BZG36_04488</name>
</gene>
<feature type="region of interest" description="Disordered" evidence="6">
    <location>
        <begin position="383"/>
        <end position="408"/>
    </location>
</feature>
<dbReference type="Pfam" id="PF04950">
    <property type="entry name" value="RIBIOP_C"/>
    <property type="match status" value="1"/>
</dbReference>
<dbReference type="PANTHER" id="PTHR12858">
    <property type="entry name" value="RIBOSOME BIOGENESIS PROTEIN"/>
    <property type="match status" value="1"/>
</dbReference>
<evidence type="ECO:0000256" key="4">
    <source>
        <dbReference type="ARBA" id="ARBA00038288"/>
    </source>
</evidence>
<dbReference type="GO" id="GO:0005525">
    <property type="term" value="F:GTP binding"/>
    <property type="evidence" value="ECO:0007669"/>
    <property type="project" value="TreeGrafter"/>
</dbReference>
<keyword evidence="2" id="KW-0690">Ribosome biogenesis</keyword>
<protein>
    <recommendedName>
        <fullName evidence="7">Bms1-type G domain-containing protein</fullName>
    </recommendedName>
</protein>
<sequence length="784" mass="89001">MPDTFSHKPTLKQQNKPFKSKHASKGALRDKSKGKVQRTPVKGQVVKHSTKADRRNAAKLSQQKKREDLMRLNRMFEGRHGAPKIVAVLPLCPDVDAYTTVSRMFESASLPAPTKEHINPILTAPQFKQKLQFIPLHRNLVDVLDAFKVADFAILVMSSKVEVDDFGTLCLQAIQHQGIPNVLAACQHMSAVPAKKQPLIKKSLVSYTKQFFPGEHRITDLESHSDLLTAIRHMTSAKPSEISWRDQHSYMLADHVEFDGADVVGTLKVTGYARGTPFTANRLVHLQNLGDFQVSHIQTAPLPSNHSGMDEDAAVISRANEDRDDLISENEPDMMENEQTWPTEEELAEAEERVRGMTKDKPVTKRVPKGTSAYQAAWIVDDGSEDEYSDDEDGDMTVHDENEPAEDEEAEEYEDIVINGHDNQSMLDTTSEMEEQLDEVEEARQLKAHLERAKQAKDEMEFPDEVDTPLDIPARTRFARYRGLQSFRTSPWDPYENLPLDYARIFQFENYKKTKARVTTQALVGDVKGGTRITIFVGQVPRDIMNTYDPSRPFILFSLLQHEHKMSVLNITATRNSDHDYPIKSKDELIVQMGFRRLVVRPLFSQNTPGGKGGNNVHKFERFWPQVAASVVTFYGPIAFGNMPCLFFKATEDANMPHLVGTGTFSDADTKRIIAKRIILTGYPFKVHKRSAVIRYMFFNPEDVLYFKPIQLTSKYGRIGHIRESLGTHGYMKCLFDGPLTQQDTIMMNLYKRIFPKWNTTLWKAPAPIDYVGNAKDLEDVTME</sequence>
<dbReference type="InterPro" id="IPR030387">
    <property type="entry name" value="G_Bms1/Tsr1_dom"/>
</dbReference>
<keyword evidence="5" id="KW-0175">Coiled coil</keyword>
<dbReference type="Pfam" id="PF22298">
    <property type="entry name" value="Tsr1_G-like"/>
    <property type="match status" value="1"/>
</dbReference>
<comment type="similarity">
    <text evidence="4">Belongs to the TRAFAC class translation factor GTPase superfamily. Bms1-like GTPase family. TSR1 subfamily.</text>
</comment>
<dbReference type="GO" id="GO:0043021">
    <property type="term" value="F:ribonucleoprotein complex binding"/>
    <property type="evidence" value="ECO:0007669"/>
    <property type="project" value="EnsemblFungi"/>
</dbReference>
<dbReference type="GO" id="GO:0005737">
    <property type="term" value="C:cytoplasm"/>
    <property type="evidence" value="ECO:0007669"/>
    <property type="project" value="EnsemblFungi"/>
</dbReference>
<evidence type="ECO:0000256" key="3">
    <source>
        <dbReference type="ARBA" id="ARBA00023242"/>
    </source>
</evidence>
<comment type="caution">
    <text evidence="8">The sequence shown here is derived from an EMBL/GenBank/DDBJ whole genome shotgun (WGS) entry which is preliminary data.</text>
</comment>
<dbReference type="InterPro" id="IPR039761">
    <property type="entry name" value="Bms1/Tsr1"/>
</dbReference>
<dbReference type="InterPro" id="IPR012948">
    <property type="entry name" value="AARP2CN"/>
</dbReference>
<feature type="region of interest" description="Disordered" evidence="6">
    <location>
        <begin position="1"/>
        <end position="64"/>
    </location>
</feature>
<evidence type="ECO:0000256" key="2">
    <source>
        <dbReference type="ARBA" id="ARBA00022517"/>
    </source>
</evidence>
<evidence type="ECO:0000313" key="8">
    <source>
        <dbReference type="EMBL" id="OZJ03380.1"/>
    </source>
</evidence>
<dbReference type="OrthoDB" id="119302at2759"/>
<dbReference type="PANTHER" id="PTHR12858:SF1">
    <property type="entry name" value="PRE-RRNA-PROCESSING PROTEIN TSR1 HOMOLOG"/>
    <property type="match status" value="1"/>
</dbReference>
<dbReference type="GO" id="GO:0030688">
    <property type="term" value="C:preribosome, small subunit precursor"/>
    <property type="evidence" value="ECO:0007669"/>
    <property type="project" value="EnsemblFungi"/>
</dbReference>
<evidence type="ECO:0000256" key="5">
    <source>
        <dbReference type="SAM" id="Coils"/>
    </source>
</evidence>